<dbReference type="CDD" id="cd06444">
    <property type="entry name" value="DNA_pol_A"/>
    <property type="match status" value="1"/>
</dbReference>
<feature type="domain" description="DNA-directed DNA polymerase family A palm" evidence="5">
    <location>
        <begin position="311"/>
        <end position="523"/>
    </location>
</feature>
<dbReference type="NCBIfam" id="NF011538">
    <property type="entry name" value="PRK14975.1-1"/>
    <property type="match status" value="1"/>
</dbReference>
<dbReference type="Gene3D" id="1.10.150.20">
    <property type="entry name" value="5' to 3' exonuclease, C-terminal subdomain"/>
    <property type="match status" value="1"/>
</dbReference>
<dbReference type="InterPro" id="IPR043502">
    <property type="entry name" value="DNA/RNA_pol_sf"/>
</dbReference>
<accession>A0ABW6JMA3</accession>
<keyword evidence="6" id="KW-0269">Exonuclease</keyword>
<dbReference type="PANTHER" id="PTHR10133">
    <property type="entry name" value="DNA POLYMERASE I"/>
    <property type="match status" value="1"/>
</dbReference>
<dbReference type="Pfam" id="PF00476">
    <property type="entry name" value="DNA_pol_A"/>
    <property type="match status" value="1"/>
</dbReference>
<keyword evidence="6" id="KW-0378">Hydrolase</keyword>
<evidence type="ECO:0000256" key="1">
    <source>
        <dbReference type="ARBA" id="ARBA00012417"/>
    </source>
</evidence>
<evidence type="ECO:0000256" key="3">
    <source>
        <dbReference type="ARBA" id="ARBA00049244"/>
    </source>
</evidence>
<feature type="region of interest" description="Disordered" evidence="4">
    <location>
        <begin position="102"/>
        <end position="126"/>
    </location>
</feature>
<dbReference type="PRINTS" id="PR00868">
    <property type="entry name" value="DNAPOLI"/>
</dbReference>
<reference evidence="6 7" key="1">
    <citation type="submission" date="2024-09" db="EMBL/GenBank/DDBJ databases">
        <title>The Natural Products Discovery Center: Release of the First 8490 Sequenced Strains for Exploring Actinobacteria Biosynthetic Diversity.</title>
        <authorList>
            <person name="Kalkreuter E."/>
            <person name="Kautsar S.A."/>
            <person name="Yang D."/>
            <person name="Bader C.D."/>
            <person name="Teijaro C.N."/>
            <person name="Fluegel L."/>
            <person name="Davis C.M."/>
            <person name="Simpson J.R."/>
            <person name="Lauterbach L."/>
            <person name="Steele A.D."/>
            <person name="Gui C."/>
            <person name="Meng S."/>
            <person name="Li G."/>
            <person name="Viehrig K."/>
            <person name="Ye F."/>
            <person name="Su P."/>
            <person name="Kiefer A.F."/>
            <person name="Nichols A."/>
            <person name="Cepeda A.J."/>
            <person name="Yan W."/>
            <person name="Fan B."/>
            <person name="Jiang Y."/>
            <person name="Adhikari A."/>
            <person name="Zheng C.-J."/>
            <person name="Schuster L."/>
            <person name="Cowan T.M."/>
            <person name="Smanski M.J."/>
            <person name="Chevrette M.G."/>
            <person name="De Carvalho L.P.S."/>
            <person name="Shen B."/>
        </authorList>
    </citation>
    <scope>NUCLEOTIDE SEQUENCE [LARGE SCALE GENOMIC DNA]</scope>
    <source>
        <strain evidence="6 7">NPDC057399</strain>
    </source>
</reference>
<dbReference type="InterPro" id="IPR002298">
    <property type="entry name" value="DNA_polymerase_A"/>
</dbReference>
<sequence>MSGRWALAPAEDGGVDVAPLGADGLPSGPVRREADLAEAVRSRPGVARWVWRSTAEVYPRLLAAGVRVERAYDVEAAETLLLGHEGRYGEPRSAAAALARLRGGPVPPDPPQRQAEPGAQSSLFDPQAAPLPLEDLLAVYAEQQRRTDATAHPDRMRLLTAAESAGMLIAAEMNRAGLPWRADVHRALLDDLLGERYAGGGEPRRLAELAEEVSAAFGRRVRPDLPADVIKAFAQAGIKVTSTRRWELRSVDHPAVKPLLEYKKLYRIWVAHGWSWLQDWVRDGRFRPEFLAGGTVTGRWVTHGGGALQIPKVIRRAAVADPGWRLVVADADQMEPRVLAAISRDPGLMEVAGRESDLYQAVSERAFSGDRDRAKIAVLGAVYGQTSGDGLKNLAALRRRFPKAVAYVDEAARAGEEGRLVRTWLGRTCPPAARTTDDAAEEAGIPVAADEPDSEAARAWTPGYASTDARARGRFARNFVVQGSAADWALLLLAGLRQALTGMAAELVFFQHDEVIVHCPEEETEAVTAAIREAAEQAGRIAFGRTPVRFPFTTAVVECYADAK</sequence>
<dbReference type="SMART" id="SM00482">
    <property type="entry name" value="POLAc"/>
    <property type="match status" value="1"/>
</dbReference>
<evidence type="ECO:0000313" key="7">
    <source>
        <dbReference type="Proteomes" id="UP001600650"/>
    </source>
</evidence>
<dbReference type="InterPro" id="IPR001098">
    <property type="entry name" value="DNA-dir_DNA_pol_A_palm_dom"/>
</dbReference>
<dbReference type="Gene3D" id="3.30.70.370">
    <property type="match status" value="1"/>
</dbReference>
<evidence type="ECO:0000256" key="2">
    <source>
        <dbReference type="ARBA" id="ARBA00022705"/>
    </source>
</evidence>
<protein>
    <recommendedName>
        <fullName evidence="1">DNA-directed DNA polymerase</fullName>
        <ecNumber evidence="1">2.7.7.7</ecNumber>
    </recommendedName>
</protein>
<evidence type="ECO:0000256" key="4">
    <source>
        <dbReference type="SAM" id="MobiDB-lite"/>
    </source>
</evidence>
<keyword evidence="2" id="KW-0235">DNA replication</keyword>
<proteinExistence type="predicted"/>
<dbReference type="Proteomes" id="UP001600650">
    <property type="component" value="Unassembled WGS sequence"/>
</dbReference>
<name>A0ABW6JMA3_STRCE</name>
<dbReference type="RefSeq" id="WP_381727767.1">
    <property type="nucleotide sequence ID" value="NZ_JBHVBU010000082.1"/>
</dbReference>
<dbReference type="GO" id="GO:0004527">
    <property type="term" value="F:exonuclease activity"/>
    <property type="evidence" value="ECO:0007669"/>
    <property type="project" value="UniProtKB-KW"/>
</dbReference>
<dbReference type="SUPFAM" id="SSF56672">
    <property type="entry name" value="DNA/RNA polymerases"/>
    <property type="match status" value="1"/>
</dbReference>
<comment type="caution">
    <text evidence="6">The sequence shown here is derived from an EMBL/GenBank/DDBJ whole genome shotgun (WGS) entry which is preliminary data.</text>
</comment>
<gene>
    <name evidence="6" type="ORF">ACFU0X_24570</name>
</gene>
<dbReference type="EC" id="2.7.7.7" evidence="1"/>
<dbReference type="EMBL" id="JBHVBU010000082">
    <property type="protein sequence ID" value="MFE7966171.1"/>
    <property type="molecule type" value="Genomic_DNA"/>
</dbReference>
<organism evidence="6 7">
    <name type="scientific">Streptomyces cellulosae</name>
    <dbReference type="NCBI Taxonomy" id="1968"/>
    <lineage>
        <taxon>Bacteria</taxon>
        <taxon>Bacillati</taxon>
        <taxon>Actinomycetota</taxon>
        <taxon>Actinomycetes</taxon>
        <taxon>Kitasatosporales</taxon>
        <taxon>Streptomycetaceae</taxon>
        <taxon>Streptomyces</taxon>
    </lineage>
</organism>
<evidence type="ECO:0000313" key="6">
    <source>
        <dbReference type="EMBL" id="MFE7966171.1"/>
    </source>
</evidence>
<keyword evidence="6" id="KW-0540">Nuclease</keyword>
<comment type="catalytic activity">
    <reaction evidence="3">
        <text>DNA(n) + a 2'-deoxyribonucleoside 5'-triphosphate = DNA(n+1) + diphosphate</text>
        <dbReference type="Rhea" id="RHEA:22508"/>
        <dbReference type="Rhea" id="RHEA-COMP:17339"/>
        <dbReference type="Rhea" id="RHEA-COMP:17340"/>
        <dbReference type="ChEBI" id="CHEBI:33019"/>
        <dbReference type="ChEBI" id="CHEBI:61560"/>
        <dbReference type="ChEBI" id="CHEBI:173112"/>
        <dbReference type="EC" id="2.7.7.7"/>
    </reaction>
</comment>
<dbReference type="PANTHER" id="PTHR10133:SF27">
    <property type="entry name" value="DNA POLYMERASE NU"/>
    <property type="match status" value="1"/>
</dbReference>
<keyword evidence="7" id="KW-1185">Reference proteome</keyword>
<evidence type="ECO:0000259" key="5">
    <source>
        <dbReference type="SMART" id="SM00482"/>
    </source>
</evidence>